<keyword evidence="7" id="KW-0998">Cell outer membrane</keyword>
<evidence type="ECO:0000256" key="5">
    <source>
        <dbReference type="ARBA" id="ARBA00022692"/>
    </source>
</evidence>
<evidence type="ECO:0000256" key="3">
    <source>
        <dbReference type="ARBA" id="ARBA00022448"/>
    </source>
</evidence>
<dbReference type="AlphaFoldDB" id="A0A1H2YB17"/>
<dbReference type="InterPro" id="IPR003423">
    <property type="entry name" value="OMP_efflux"/>
</dbReference>
<dbReference type="RefSeq" id="WP_090298487.1">
    <property type="nucleotide sequence ID" value="NZ_FNKI01000004.1"/>
</dbReference>
<dbReference type="PANTHER" id="PTHR30026">
    <property type="entry name" value="OUTER MEMBRANE PROTEIN TOLC"/>
    <property type="match status" value="1"/>
</dbReference>
<accession>A0A1H2YB17</accession>
<dbReference type="GO" id="GO:0009279">
    <property type="term" value="C:cell outer membrane"/>
    <property type="evidence" value="ECO:0007669"/>
    <property type="project" value="UniProtKB-SubCell"/>
</dbReference>
<sequence length="443" mass="48987">MKIQAIAAILLLGFQINAQETDSLATKQVWSLQDCISYALENSIDVKQVALDKDGAEVNLTQSKYAKLPNLSSSASQNFSWGSSIDPITSDFVSQQIKSTNLGLNTSVTLYNGNQLNNAVKQNRLMVEQNELYVEEAKNNITLSILEAYLQILYNKESIEVAQNNLAASEQEVERAKARLDAGTIAMIDYTDALSQAATNKTNLITARNSYAQQIIVLKQLLELDPMVDLEIEPLENPLLEGQSVPNKMLVYQNAIGKMPEIKASELNTTINEKDLDIAKGGFLPTLSLTGSVGSGYTSTNDLGFTDQLDVNFNQRVGMSLTVPIFSRYQNKAQVATAKIGIEQSKLQLQSAKKELYQKIETAWQNAQSAQEQIEASKAASDAAEESYKLAQRKYELNALSTTDLVISQNTFTNAQLNYLQAKYLGILYNELLDFYQGNELKL</sequence>
<evidence type="ECO:0000256" key="2">
    <source>
        <dbReference type="ARBA" id="ARBA00007613"/>
    </source>
</evidence>
<evidence type="ECO:0000313" key="10">
    <source>
        <dbReference type="Proteomes" id="UP000199592"/>
    </source>
</evidence>
<reference evidence="10" key="1">
    <citation type="submission" date="2016-10" db="EMBL/GenBank/DDBJ databases">
        <authorList>
            <person name="Varghese N."/>
            <person name="Submissions S."/>
        </authorList>
    </citation>
    <scope>NUCLEOTIDE SEQUENCE [LARGE SCALE GENOMIC DNA]</scope>
    <source>
        <strain evidence="10">DSM 25030</strain>
    </source>
</reference>
<evidence type="ECO:0000313" key="9">
    <source>
        <dbReference type="EMBL" id="SDX01874.1"/>
    </source>
</evidence>
<feature type="signal peptide" evidence="8">
    <location>
        <begin position="1"/>
        <end position="18"/>
    </location>
</feature>
<keyword evidence="4" id="KW-1134">Transmembrane beta strand</keyword>
<dbReference type="OrthoDB" id="9811587at2"/>
<dbReference type="InterPro" id="IPR051906">
    <property type="entry name" value="TolC-like"/>
</dbReference>
<protein>
    <submittedName>
        <fullName evidence="9">Outer membrane protein</fullName>
    </submittedName>
</protein>
<evidence type="ECO:0000256" key="4">
    <source>
        <dbReference type="ARBA" id="ARBA00022452"/>
    </source>
</evidence>
<comment type="subcellular location">
    <subcellularLocation>
        <location evidence="1">Cell outer membrane</location>
    </subcellularLocation>
</comment>
<dbReference type="GO" id="GO:1990281">
    <property type="term" value="C:efflux pump complex"/>
    <property type="evidence" value="ECO:0007669"/>
    <property type="project" value="TreeGrafter"/>
</dbReference>
<evidence type="ECO:0000256" key="1">
    <source>
        <dbReference type="ARBA" id="ARBA00004442"/>
    </source>
</evidence>
<dbReference type="Proteomes" id="UP000199592">
    <property type="component" value="Unassembled WGS sequence"/>
</dbReference>
<keyword evidence="3" id="KW-0813">Transport</keyword>
<name>A0A1H2YB17_9FLAO</name>
<evidence type="ECO:0000256" key="7">
    <source>
        <dbReference type="ARBA" id="ARBA00023237"/>
    </source>
</evidence>
<proteinExistence type="inferred from homology"/>
<evidence type="ECO:0000256" key="6">
    <source>
        <dbReference type="ARBA" id="ARBA00023136"/>
    </source>
</evidence>
<keyword evidence="10" id="KW-1185">Reference proteome</keyword>
<feature type="chain" id="PRO_5011461879" evidence="8">
    <location>
        <begin position="19"/>
        <end position="443"/>
    </location>
</feature>
<keyword evidence="5" id="KW-0812">Transmembrane</keyword>
<dbReference type="Pfam" id="PF02321">
    <property type="entry name" value="OEP"/>
    <property type="match status" value="2"/>
</dbReference>
<dbReference type="GO" id="GO:0015562">
    <property type="term" value="F:efflux transmembrane transporter activity"/>
    <property type="evidence" value="ECO:0007669"/>
    <property type="project" value="InterPro"/>
</dbReference>
<gene>
    <name evidence="9" type="ORF">SAMN04487892_2983</name>
</gene>
<keyword evidence="8" id="KW-0732">Signal</keyword>
<dbReference type="EMBL" id="FNMY01000005">
    <property type="protein sequence ID" value="SDX01874.1"/>
    <property type="molecule type" value="Genomic_DNA"/>
</dbReference>
<dbReference type="GO" id="GO:0015288">
    <property type="term" value="F:porin activity"/>
    <property type="evidence" value="ECO:0007669"/>
    <property type="project" value="TreeGrafter"/>
</dbReference>
<keyword evidence="6" id="KW-0472">Membrane</keyword>
<comment type="similarity">
    <text evidence="2">Belongs to the outer membrane factor (OMF) (TC 1.B.17) family.</text>
</comment>
<dbReference type="STRING" id="1073328.SAMN05216294_3038"/>
<dbReference type="Gene3D" id="1.20.1600.10">
    <property type="entry name" value="Outer membrane efflux proteins (OEP)"/>
    <property type="match status" value="1"/>
</dbReference>
<organism evidence="9 10">
    <name type="scientific">Flagellimonas zhangzhouensis</name>
    <dbReference type="NCBI Taxonomy" id="1073328"/>
    <lineage>
        <taxon>Bacteria</taxon>
        <taxon>Pseudomonadati</taxon>
        <taxon>Bacteroidota</taxon>
        <taxon>Flavobacteriia</taxon>
        <taxon>Flavobacteriales</taxon>
        <taxon>Flavobacteriaceae</taxon>
        <taxon>Flagellimonas</taxon>
    </lineage>
</organism>
<evidence type="ECO:0000256" key="8">
    <source>
        <dbReference type="SAM" id="SignalP"/>
    </source>
</evidence>
<dbReference type="PANTHER" id="PTHR30026:SF20">
    <property type="entry name" value="OUTER MEMBRANE PROTEIN TOLC"/>
    <property type="match status" value="1"/>
</dbReference>
<dbReference type="SUPFAM" id="SSF56954">
    <property type="entry name" value="Outer membrane efflux proteins (OEP)"/>
    <property type="match status" value="1"/>
</dbReference>